<dbReference type="AlphaFoldDB" id="N1QV04"/>
<evidence type="ECO:0000313" key="1">
    <source>
        <dbReference type="EnsemblPlants" id="EMT13781"/>
    </source>
</evidence>
<name>N1QV04_AEGTA</name>
<protein>
    <submittedName>
        <fullName evidence="1">Uncharacterized protein</fullName>
    </submittedName>
</protein>
<sequence>MAATRTSSLVPMVVTTCGAVANGDTAEVVKLIKHGKGRIRNILGNYEPVVFSEELVGALNGYTPLFMTSWAA</sequence>
<accession>N1QV04</accession>
<proteinExistence type="predicted"/>
<reference evidence="1" key="1">
    <citation type="submission" date="2015-06" db="UniProtKB">
        <authorList>
            <consortium name="EnsemblPlants"/>
        </authorList>
    </citation>
    <scope>IDENTIFICATION</scope>
</reference>
<dbReference type="EnsemblPlants" id="EMT13781">
    <property type="protein sequence ID" value="EMT13781"/>
    <property type="gene ID" value="F775_00907"/>
</dbReference>
<organism evidence="1">
    <name type="scientific">Aegilops tauschii</name>
    <name type="common">Tausch's goatgrass</name>
    <name type="synonym">Aegilops squarrosa</name>
    <dbReference type="NCBI Taxonomy" id="37682"/>
    <lineage>
        <taxon>Eukaryota</taxon>
        <taxon>Viridiplantae</taxon>
        <taxon>Streptophyta</taxon>
        <taxon>Embryophyta</taxon>
        <taxon>Tracheophyta</taxon>
        <taxon>Spermatophyta</taxon>
        <taxon>Magnoliopsida</taxon>
        <taxon>Liliopsida</taxon>
        <taxon>Poales</taxon>
        <taxon>Poaceae</taxon>
        <taxon>BOP clade</taxon>
        <taxon>Pooideae</taxon>
        <taxon>Triticodae</taxon>
        <taxon>Triticeae</taxon>
        <taxon>Triticinae</taxon>
        <taxon>Aegilops</taxon>
    </lineage>
</organism>